<dbReference type="InterPro" id="IPR002048">
    <property type="entry name" value="EF_hand_dom"/>
</dbReference>
<dbReference type="EMBL" id="HBHX01026495">
    <property type="protein sequence ID" value="CAE0114121.1"/>
    <property type="molecule type" value="Transcribed_RNA"/>
</dbReference>
<accession>A0A7S3AV55</accession>
<protein>
    <recommendedName>
        <fullName evidence="2">EF-hand domain-containing protein</fullName>
    </recommendedName>
</protein>
<dbReference type="GO" id="GO:0005509">
    <property type="term" value="F:calcium ion binding"/>
    <property type="evidence" value="ECO:0007669"/>
    <property type="project" value="InterPro"/>
</dbReference>
<feature type="transmembrane region" description="Helical" evidence="1">
    <location>
        <begin position="384"/>
        <end position="406"/>
    </location>
</feature>
<gene>
    <name evidence="3" type="ORF">HERI1096_LOCUS14795</name>
</gene>
<reference evidence="3" key="1">
    <citation type="submission" date="2021-01" db="EMBL/GenBank/DDBJ databases">
        <authorList>
            <person name="Corre E."/>
            <person name="Pelletier E."/>
            <person name="Niang G."/>
            <person name="Scheremetjew M."/>
            <person name="Finn R."/>
            <person name="Kale V."/>
            <person name="Holt S."/>
            <person name="Cochrane G."/>
            <person name="Meng A."/>
            <person name="Brown T."/>
            <person name="Cohen L."/>
        </authorList>
    </citation>
    <scope>NUCLEOTIDE SEQUENCE</scope>
    <source>
        <strain evidence="3">CCMP281</strain>
    </source>
</reference>
<keyword evidence="1" id="KW-0472">Membrane</keyword>
<dbReference type="AlphaFoldDB" id="A0A7S3AV55"/>
<feature type="domain" description="EF-hand" evidence="2">
    <location>
        <begin position="330"/>
        <end position="365"/>
    </location>
</feature>
<dbReference type="InterPro" id="IPR011992">
    <property type="entry name" value="EF-hand-dom_pair"/>
</dbReference>
<organism evidence="3">
    <name type="scientific">Haptolina ericina</name>
    <dbReference type="NCBI Taxonomy" id="156174"/>
    <lineage>
        <taxon>Eukaryota</taxon>
        <taxon>Haptista</taxon>
        <taxon>Haptophyta</taxon>
        <taxon>Prymnesiophyceae</taxon>
        <taxon>Prymnesiales</taxon>
        <taxon>Prymnesiaceae</taxon>
        <taxon>Haptolina</taxon>
    </lineage>
</organism>
<dbReference type="SUPFAM" id="SSF47473">
    <property type="entry name" value="EF-hand"/>
    <property type="match status" value="1"/>
</dbReference>
<feature type="transmembrane region" description="Helical" evidence="1">
    <location>
        <begin position="115"/>
        <end position="140"/>
    </location>
</feature>
<keyword evidence="1" id="KW-1133">Transmembrane helix</keyword>
<evidence type="ECO:0000256" key="1">
    <source>
        <dbReference type="SAM" id="Phobius"/>
    </source>
</evidence>
<proteinExistence type="predicted"/>
<feature type="transmembrane region" description="Helical" evidence="1">
    <location>
        <begin position="46"/>
        <end position="72"/>
    </location>
</feature>
<sequence length="412" mass="46344">MLLVGYPFIAVYAASHYFRSEWYVEPSELMNSGGVLFLYELRVYEALWWFVLGILSSVGFGTGLHSGIMFLWPFTMLVVLKAEECQSTNFNAMYHHKYQLKCIGNNDGTYTFLNLLLLLLPSVILWGIGTAVGELPPYFITRAARRAGKRAGEFEAELEDAEAKSDIISKLKVWTIDFTKKNGFLGVYFLASWPNAAFDMCGMACGYLDMSFWTFFGACVCGKGFTKVILQAVACITVFRKALFDEMMTLLGYVPVVGVGFAGKGSQLREQVMYNFSLQERFTVEEFLKKVGTPTHASRDDLIRKYCELQEHCGTAKAKGAFENKERYEKVATRIERIFEALDANKDGKLMADELTEARSGTDGKLSYDSLDPGSGRILSLGNLWNGFIVALVLFFLYSIVDQVFFRSHGTF</sequence>
<name>A0A7S3AV55_9EUKA</name>
<evidence type="ECO:0000313" key="3">
    <source>
        <dbReference type="EMBL" id="CAE0114121.1"/>
    </source>
</evidence>
<dbReference type="PROSITE" id="PS50222">
    <property type="entry name" value="EF_HAND_2"/>
    <property type="match status" value="1"/>
</dbReference>
<keyword evidence="1" id="KW-0812">Transmembrane</keyword>
<evidence type="ECO:0000259" key="2">
    <source>
        <dbReference type="PROSITE" id="PS50222"/>
    </source>
</evidence>